<dbReference type="PROSITE" id="PS50280">
    <property type="entry name" value="SET"/>
    <property type="match status" value="1"/>
</dbReference>
<evidence type="ECO:0000259" key="2">
    <source>
        <dbReference type="PROSITE" id="PS50280"/>
    </source>
</evidence>
<dbReference type="CDD" id="cd20071">
    <property type="entry name" value="SET_SMYD"/>
    <property type="match status" value="1"/>
</dbReference>
<dbReference type="Pfam" id="PF00856">
    <property type="entry name" value="SET"/>
    <property type="match status" value="1"/>
</dbReference>
<dbReference type="Gene3D" id="2.170.270.10">
    <property type="entry name" value="SET domain"/>
    <property type="match status" value="1"/>
</dbReference>
<dbReference type="SUPFAM" id="SSF82199">
    <property type="entry name" value="SET domain"/>
    <property type="match status" value="1"/>
</dbReference>
<protein>
    <recommendedName>
        <fullName evidence="2">SET domain-containing protein</fullName>
    </recommendedName>
</protein>
<dbReference type="EMBL" id="MU856846">
    <property type="protein sequence ID" value="KAK4157777.1"/>
    <property type="molecule type" value="Genomic_DNA"/>
</dbReference>
<feature type="compositionally biased region" description="Basic and acidic residues" evidence="1">
    <location>
        <begin position="146"/>
        <end position="160"/>
    </location>
</feature>
<name>A0AAN7A0P9_9PEZI</name>
<organism evidence="3 4">
    <name type="scientific">Chaetomidium leptoderma</name>
    <dbReference type="NCBI Taxonomy" id="669021"/>
    <lineage>
        <taxon>Eukaryota</taxon>
        <taxon>Fungi</taxon>
        <taxon>Dikarya</taxon>
        <taxon>Ascomycota</taxon>
        <taxon>Pezizomycotina</taxon>
        <taxon>Sordariomycetes</taxon>
        <taxon>Sordariomycetidae</taxon>
        <taxon>Sordariales</taxon>
        <taxon>Chaetomiaceae</taxon>
        <taxon>Chaetomidium</taxon>
    </lineage>
</organism>
<dbReference type="Proteomes" id="UP001302745">
    <property type="component" value="Unassembled WGS sequence"/>
</dbReference>
<evidence type="ECO:0000313" key="3">
    <source>
        <dbReference type="EMBL" id="KAK4157777.1"/>
    </source>
</evidence>
<dbReference type="InterPro" id="IPR046341">
    <property type="entry name" value="SET_dom_sf"/>
</dbReference>
<proteinExistence type="predicted"/>
<evidence type="ECO:0000256" key="1">
    <source>
        <dbReference type="SAM" id="MobiDB-lite"/>
    </source>
</evidence>
<dbReference type="AlphaFoldDB" id="A0AAN7A0P9"/>
<keyword evidence="4" id="KW-1185">Reference proteome</keyword>
<feature type="region of interest" description="Disordered" evidence="1">
    <location>
        <begin position="130"/>
        <end position="216"/>
    </location>
</feature>
<dbReference type="InterPro" id="IPR001214">
    <property type="entry name" value="SET_dom"/>
</dbReference>
<evidence type="ECO:0000313" key="4">
    <source>
        <dbReference type="Proteomes" id="UP001302745"/>
    </source>
</evidence>
<accession>A0AAN7A0P9</accession>
<sequence>MSPFKDTKKGLTVTLASTNVEQQAALENTASAASADRHDLTTPVSFLTDDHGPVENLKVLSPAVPKLQREAEPKRATTISWAKRVARLHLNNRDDGQDSSSCTTTWATLIKERKVPSVWSNYESLGAARSETWPSSPLVLSGQEAPRPDLQEDGGDKGRAPAELIELTEPIATGGGGNGTPPPIESSGEQEEAAEEWDPRDREDYPIAPPPSPASTRRRLARFEEFFTIRRSALGGLGAFAARELKRGQTILVESPLLRTTHFQILPDYYNLSKAAKKAYLSLHGAENGDPFSRVERIKTLNSFAVPGGIAIFEIASRFNHACPSAQNVQYVFDNERGVLSLTICQDVVPAGAELAISYGTSTVDLYSTYGFKCVCGGCDPPLTDEDIETLKKQEYGDWGW</sequence>
<dbReference type="PANTHER" id="PTHR47332">
    <property type="entry name" value="SET DOMAIN-CONTAINING PROTEIN 5"/>
    <property type="match status" value="1"/>
</dbReference>
<reference evidence="3" key="1">
    <citation type="journal article" date="2023" name="Mol. Phylogenet. Evol.">
        <title>Genome-scale phylogeny and comparative genomics of the fungal order Sordariales.</title>
        <authorList>
            <person name="Hensen N."/>
            <person name="Bonometti L."/>
            <person name="Westerberg I."/>
            <person name="Brannstrom I.O."/>
            <person name="Guillou S."/>
            <person name="Cros-Aarteil S."/>
            <person name="Calhoun S."/>
            <person name="Haridas S."/>
            <person name="Kuo A."/>
            <person name="Mondo S."/>
            <person name="Pangilinan J."/>
            <person name="Riley R."/>
            <person name="LaButti K."/>
            <person name="Andreopoulos B."/>
            <person name="Lipzen A."/>
            <person name="Chen C."/>
            <person name="Yan M."/>
            <person name="Daum C."/>
            <person name="Ng V."/>
            <person name="Clum A."/>
            <person name="Steindorff A."/>
            <person name="Ohm R.A."/>
            <person name="Martin F."/>
            <person name="Silar P."/>
            <person name="Natvig D.O."/>
            <person name="Lalanne C."/>
            <person name="Gautier V."/>
            <person name="Ament-Velasquez S.L."/>
            <person name="Kruys A."/>
            <person name="Hutchinson M.I."/>
            <person name="Powell A.J."/>
            <person name="Barry K."/>
            <person name="Miller A.N."/>
            <person name="Grigoriev I.V."/>
            <person name="Debuchy R."/>
            <person name="Gladieux P."/>
            <person name="Hiltunen Thoren M."/>
            <person name="Johannesson H."/>
        </authorList>
    </citation>
    <scope>NUCLEOTIDE SEQUENCE</scope>
    <source>
        <strain evidence="3">CBS 538.74</strain>
    </source>
</reference>
<dbReference type="InterPro" id="IPR053185">
    <property type="entry name" value="SET_domain_protein"/>
</dbReference>
<gene>
    <name evidence="3" type="ORF">C8A00DRAFT_29314</name>
</gene>
<reference evidence="3" key="2">
    <citation type="submission" date="2023-05" db="EMBL/GenBank/DDBJ databases">
        <authorList>
            <consortium name="Lawrence Berkeley National Laboratory"/>
            <person name="Steindorff A."/>
            <person name="Hensen N."/>
            <person name="Bonometti L."/>
            <person name="Westerberg I."/>
            <person name="Brannstrom I.O."/>
            <person name="Guillou S."/>
            <person name="Cros-Aarteil S."/>
            <person name="Calhoun S."/>
            <person name="Haridas S."/>
            <person name="Kuo A."/>
            <person name="Mondo S."/>
            <person name="Pangilinan J."/>
            <person name="Riley R."/>
            <person name="Labutti K."/>
            <person name="Andreopoulos B."/>
            <person name="Lipzen A."/>
            <person name="Chen C."/>
            <person name="Yanf M."/>
            <person name="Daum C."/>
            <person name="Ng V."/>
            <person name="Clum A."/>
            <person name="Ohm R."/>
            <person name="Martin F."/>
            <person name="Silar P."/>
            <person name="Natvig D."/>
            <person name="Lalanne C."/>
            <person name="Gautier V."/>
            <person name="Ament-Velasquez S.L."/>
            <person name="Kruys A."/>
            <person name="Hutchinson M.I."/>
            <person name="Powell A.J."/>
            <person name="Barry K."/>
            <person name="Miller A.N."/>
            <person name="Grigoriev I.V."/>
            <person name="Debuchy R."/>
            <person name="Gladieux P."/>
            <person name="Thoren M.H."/>
            <person name="Johannesson H."/>
        </authorList>
    </citation>
    <scope>NUCLEOTIDE SEQUENCE</scope>
    <source>
        <strain evidence="3">CBS 538.74</strain>
    </source>
</reference>
<feature type="domain" description="SET" evidence="2">
    <location>
        <begin position="225"/>
        <end position="360"/>
    </location>
</feature>
<comment type="caution">
    <text evidence="3">The sequence shown here is derived from an EMBL/GenBank/DDBJ whole genome shotgun (WGS) entry which is preliminary data.</text>
</comment>
<dbReference type="PANTHER" id="PTHR47332:SF4">
    <property type="entry name" value="SET DOMAIN-CONTAINING PROTEIN 5"/>
    <property type="match status" value="1"/>
</dbReference>